<organism evidence="2 3">
    <name type="scientific">Deinandra increscens subsp. villosa</name>
    <dbReference type="NCBI Taxonomy" id="3103831"/>
    <lineage>
        <taxon>Eukaryota</taxon>
        <taxon>Viridiplantae</taxon>
        <taxon>Streptophyta</taxon>
        <taxon>Embryophyta</taxon>
        <taxon>Tracheophyta</taxon>
        <taxon>Spermatophyta</taxon>
        <taxon>Magnoliopsida</taxon>
        <taxon>eudicotyledons</taxon>
        <taxon>Gunneridae</taxon>
        <taxon>Pentapetalae</taxon>
        <taxon>asterids</taxon>
        <taxon>campanulids</taxon>
        <taxon>Asterales</taxon>
        <taxon>Asteraceae</taxon>
        <taxon>Asteroideae</taxon>
        <taxon>Heliantheae alliance</taxon>
        <taxon>Madieae</taxon>
        <taxon>Madiinae</taxon>
        <taxon>Deinandra</taxon>
    </lineage>
</organism>
<dbReference type="AlphaFoldDB" id="A0AAP0D6C7"/>
<evidence type="ECO:0000313" key="3">
    <source>
        <dbReference type="Proteomes" id="UP001408789"/>
    </source>
</evidence>
<comment type="caution">
    <text evidence="2">The sequence shown here is derived from an EMBL/GenBank/DDBJ whole genome shotgun (WGS) entry which is preliminary data.</text>
</comment>
<proteinExistence type="predicted"/>
<feature type="compositionally biased region" description="Basic and acidic residues" evidence="1">
    <location>
        <begin position="486"/>
        <end position="498"/>
    </location>
</feature>
<accession>A0AAP0D6C7</accession>
<name>A0AAP0D6C7_9ASTR</name>
<dbReference type="PANTHER" id="PTHR33735:SF28">
    <property type="entry name" value="PLASTID LIPID-ASSOCIATED PROTEIN_FIBRILLIN CONSERVED DOMAIN-CONTAINING PROTEIN"/>
    <property type="match status" value="1"/>
</dbReference>
<evidence type="ECO:0000313" key="2">
    <source>
        <dbReference type="EMBL" id="KAK9067087.1"/>
    </source>
</evidence>
<protein>
    <submittedName>
        <fullName evidence="2">Uncharacterized protein</fullName>
    </submittedName>
</protein>
<reference evidence="2 3" key="1">
    <citation type="submission" date="2024-04" db="EMBL/GenBank/DDBJ databases">
        <title>The reference genome of an endangered Asteraceae, Deinandra increscens subsp. villosa, native to the Central Coast of California.</title>
        <authorList>
            <person name="Guilliams M."/>
            <person name="Hasenstab-Lehman K."/>
            <person name="Meyer R."/>
            <person name="Mcevoy S."/>
        </authorList>
    </citation>
    <scope>NUCLEOTIDE SEQUENCE [LARGE SCALE GENOMIC DNA]</scope>
    <source>
        <tissue evidence="2">Leaf</tissue>
    </source>
</reference>
<dbReference type="Proteomes" id="UP001408789">
    <property type="component" value="Unassembled WGS sequence"/>
</dbReference>
<keyword evidence="3" id="KW-1185">Reference proteome</keyword>
<gene>
    <name evidence="2" type="ORF">SSX86_014411</name>
</gene>
<feature type="region of interest" description="Disordered" evidence="1">
    <location>
        <begin position="486"/>
        <end position="507"/>
    </location>
</feature>
<sequence length="507" mass="56441">MSISTMSSLIRSGSSTHPCLDFSSFSYNRPTSQLSLASIFISKNDKDLLASYGHINLNSSRSLLHYDHPMMIKTTIQARPRRFVIRNNLSTPPPPEVPLPPAKSPLKSWRNWIVGIVLTFVLPFFTHKWGPLLVLKNKVDKVVNTTESMMETLETVSEQVDKVIDSITYDLPQTSELRKILEALDAIVERVAKSARIANYVIDQLKEIKLMAPTELVENKLQAVLLDAKEDKLESLLLATKNNKLESLLLDVKGEVAETDTKGALAEVRLLYFCCVVIDMLGDDEQNSSSRGNSVLEKHVAFSVEASSVFISKNKDDLLASYNINRSRSLLQYDPMMKMTIQARPRRFVIRSNITPPPSGVPLPPAGSPSGSLRNWIVGIVLTFVLPFCTHKWGPLLVLKNKVDNVVNTAEYMVETLEAVAEKVDKVIDSITDDLPQTSELRKTLEAIDAVVEGVAKTAHIADNIIDQVEEVEDKLESLILKEAKDKAPKQVAEKDEIPTQEPTTTT</sequence>
<evidence type="ECO:0000256" key="1">
    <source>
        <dbReference type="SAM" id="MobiDB-lite"/>
    </source>
</evidence>
<dbReference type="PANTHER" id="PTHR33735">
    <property type="entry name" value="EXPRESSED PROTEIN"/>
    <property type="match status" value="1"/>
</dbReference>
<dbReference type="EMBL" id="JBCNJP010000015">
    <property type="protein sequence ID" value="KAK9067087.1"/>
    <property type="molecule type" value="Genomic_DNA"/>
</dbReference>